<accession>A0ABY6U8L5</accession>
<feature type="region of interest" description="Disordered" evidence="6">
    <location>
        <begin position="119"/>
        <end position="157"/>
    </location>
</feature>
<evidence type="ECO:0000256" key="2">
    <source>
        <dbReference type="ARBA" id="ARBA00022679"/>
    </source>
</evidence>
<dbReference type="Proteomes" id="UP000766486">
    <property type="component" value="Unassembled WGS sequence"/>
</dbReference>
<evidence type="ECO:0000256" key="5">
    <source>
        <dbReference type="ARBA" id="ARBA00022840"/>
    </source>
</evidence>
<keyword evidence="1" id="KW-0723">Serine/threonine-protein kinase</keyword>
<dbReference type="EMBL" id="CABFNS010000767">
    <property type="protein sequence ID" value="VUC27435.1"/>
    <property type="molecule type" value="Genomic_DNA"/>
</dbReference>
<reference evidence="8 9" key="1">
    <citation type="submission" date="2019-06" db="EMBL/GenBank/DDBJ databases">
        <authorList>
            <person name="Broberg M."/>
        </authorList>
    </citation>
    <scope>NUCLEOTIDE SEQUENCE [LARGE SCALE GENOMIC DNA]</scope>
</reference>
<keyword evidence="3" id="KW-0547">Nucleotide-binding</keyword>
<evidence type="ECO:0000256" key="3">
    <source>
        <dbReference type="ARBA" id="ARBA00022741"/>
    </source>
</evidence>
<gene>
    <name evidence="8" type="ORF">CLO192961_LOCUS208550</name>
</gene>
<dbReference type="InterPro" id="IPR011009">
    <property type="entry name" value="Kinase-like_dom_sf"/>
</dbReference>
<keyword evidence="5" id="KW-0067">ATP-binding</keyword>
<evidence type="ECO:0000313" key="9">
    <source>
        <dbReference type="Proteomes" id="UP000766486"/>
    </source>
</evidence>
<organism evidence="8 9">
    <name type="scientific">Bionectria ochroleuca</name>
    <name type="common">Gliocladium roseum</name>
    <dbReference type="NCBI Taxonomy" id="29856"/>
    <lineage>
        <taxon>Eukaryota</taxon>
        <taxon>Fungi</taxon>
        <taxon>Dikarya</taxon>
        <taxon>Ascomycota</taxon>
        <taxon>Pezizomycotina</taxon>
        <taxon>Sordariomycetes</taxon>
        <taxon>Hypocreomycetidae</taxon>
        <taxon>Hypocreales</taxon>
        <taxon>Bionectriaceae</taxon>
        <taxon>Clonostachys</taxon>
    </lineage>
</organism>
<dbReference type="InterPro" id="IPR000719">
    <property type="entry name" value="Prot_kinase_dom"/>
</dbReference>
<protein>
    <recommendedName>
        <fullName evidence="7">Protein kinase domain-containing protein</fullName>
    </recommendedName>
</protein>
<evidence type="ECO:0000259" key="7">
    <source>
        <dbReference type="PROSITE" id="PS50011"/>
    </source>
</evidence>
<dbReference type="SUPFAM" id="SSF56112">
    <property type="entry name" value="Protein kinase-like (PK-like)"/>
    <property type="match status" value="1"/>
</dbReference>
<dbReference type="PANTHER" id="PTHR45646">
    <property type="entry name" value="SERINE/THREONINE-PROTEIN KINASE DOA-RELATED"/>
    <property type="match status" value="1"/>
</dbReference>
<evidence type="ECO:0000256" key="4">
    <source>
        <dbReference type="ARBA" id="ARBA00022777"/>
    </source>
</evidence>
<dbReference type="PROSITE" id="PS50011">
    <property type="entry name" value="PROTEIN_KINASE_DOM"/>
    <property type="match status" value="1"/>
</dbReference>
<evidence type="ECO:0000313" key="8">
    <source>
        <dbReference type="EMBL" id="VUC27435.1"/>
    </source>
</evidence>
<evidence type="ECO:0000256" key="6">
    <source>
        <dbReference type="SAM" id="MobiDB-lite"/>
    </source>
</evidence>
<keyword evidence="2" id="KW-0808">Transferase</keyword>
<dbReference type="Pfam" id="PF00069">
    <property type="entry name" value="Pkinase"/>
    <property type="match status" value="1"/>
</dbReference>
<dbReference type="InterPro" id="IPR051175">
    <property type="entry name" value="CLK_kinases"/>
</dbReference>
<proteinExistence type="predicted"/>
<name>A0ABY6U8L5_BIOOC</name>
<keyword evidence="4" id="KW-0418">Kinase</keyword>
<dbReference type="Gene3D" id="1.10.510.10">
    <property type="entry name" value="Transferase(Phosphotransferase) domain 1"/>
    <property type="match status" value="2"/>
</dbReference>
<keyword evidence="9" id="KW-1185">Reference proteome</keyword>
<sequence>MDLVPFVQLSDLGSAFSNDSPPAKMVTPSYLRSPELILGLKLSEAVDIWSFGCFIFQILAGSSLFIVEALEGDSSDEETNDEHLIQISEVLCPLPENLFQHWRRGRGYFDADGTRLRIKEKEDPYTTDSDSEADQKHDTPIESVESSDESTDGTAPWADAPVFETLEQLLQRKCIYDMNDSELKDVASLMRWILQVNASQRPSVDEILNHPWFSA</sequence>
<evidence type="ECO:0000256" key="1">
    <source>
        <dbReference type="ARBA" id="ARBA00022527"/>
    </source>
</evidence>
<feature type="domain" description="Protein kinase" evidence="7">
    <location>
        <begin position="1"/>
        <end position="213"/>
    </location>
</feature>
<comment type="caution">
    <text evidence="8">The sequence shown here is derived from an EMBL/GenBank/DDBJ whole genome shotgun (WGS) entry which is preliminary data.</text>
</comment>
<dbReference type="PANTHER" id="PTHR45646:SF11">
    <property type="entry name" value="SERINE_THREONINE-PROTEIN KINASE DOA"/>
    <property type="match status" value="1"/>
</dbReference>